<dbReference type="Proteomes" id="UP001583186">
    <property type="component" value="Unassembled WGS sequence"/>
</dbReference>
<keyword evidence="4 7" id="KW-0812">Transmembrane</keyword>
<evidence type="ECO:0000256" key="4">
    <source>
        <dbReference type="ARBA" id="ARBA00022692"/>
    </source>
</evidence>
<proteinExistence type="inferred from homology"/>
<feature type="transmembrane region" description="Helical" evidence="7">
    <location>
        <begin position="245"/>
        <end position="268"/>
    </location>
</feature>
<evidence type="ECO:0000256" key="3">
    <source>
        <dbReference type="ARBA" id="ARBA00022448"/>
    </source>
</evidence>
<sequence length="432" mass="47820">MFIGCLFGVIGAFLQTFAPYHALSYFIGGRVLLGIGQGLCACAGPVYLGEVSPAEIRGTLMSFWQTNYSVGAFIAFWANYGTTPRIHSMKDWSWKMVVLLQILIPALIMFQLPFCAESPRWLVQRGHIEKAEKVLRRMRDTEEEVQAEILSIREAILFEKEVMANSYIALWKDVSVRKRLIIIGLVNVGQQVTGQSTLAQYSSTIYKKVWSSTSTINLINAINATFAILFTLNAAWMADRFGRKFLLVVGGIGMGVAMLIVPVIGLSTPDTPAGGKTEPVGIAIVAMLFIFILFYKPSWGAAVWILNGEVFPMYVRTQATGMCTQMQNVAGCIFNQFFPTFYANCGLKTFFFFMSCNFSLAAFSWWFVPETKTTSLEEIDVLFGGANHTVKGADLLHDEMARNTIEIVEKPGKPVGVTEQEETAGSKVATLV</sequence>
<evidence type="ECO:0000256" key="6">
    <source>
        <dbReference type="ARBA" id="ARBA00023136"/>
    </source>
</evidence>
<keyword evidence="6 7" id="KW-0472">Membrane</keyword>
<protein>
    <recommendedName>
        <fullName evidence="8">Major facilitator superfamily (MFS) profile domain-containing protein</fullName>
    </recommendedName>
</protein>
<evidence type="ECO:0000256" key="7">
    <source>
        <dbReference type="SAM" id="Phobius"/>
    </source>
</evidence>
<comment type="similarity">
    <text evidence="2">Belongs to the major facilitator superfamily. Sugar transporter (TC 2.A.1.1) family.</text>
</comment>
<feature type="transmembrane region" description="Helical" evidence="7">
    <location>
        <begin position="280"/>
        <end position="306"/>
    </location>
</feature>
<feature type="transmembrane region" description="Helical" evidence="7">
    <location>
        <begin position="92"/>
        <end position="112"/>
    </location>
</feature>
<keyword evidence="3" id="KW-0813">Transport</keyword>
<dbReference type="InterPro" id="IPR003663">
    <property type="entry name" value="Sugar/inositol_transpt"/>
</dbReference>
<dbReference type="PROSITE" id="PS00216">
    <property type="entry name" value="SUGAR_TRANSPORT_1"/>
    <property type="match status" value="1"/>
</dbReference>
<dbReference type="EMBL" id="JAWCUI010000118">
    <property type="protein sequence ID" value="KAL1887481.1"/>
    <property type="molecule type" value="Genomic_DNA"/>
</dbReference>
<reference evidence="9 10" key="1">
    <citation type="journal article" date="2024" name="IMA Fungus">
        <title>IMA Genome - F19 : A genome assembly and annotation guide to empower mycologists, including annotated draft genome sequences of Ceratocystis pirilliformis, Diaporthe australafricana, Fusarium ophioides, Paecilomyces lecythidis, and Sporothrix stenoceras.</title>
        <authorList>
            <person name="Aylward J."/>
            <person name="Wilson A.M."/>
            <person name="Visagie C.M."/>
            <person name="Spraker J."/>
            <person name="Barnes I."/>
            <person name="Buitendag C."/>
            <person name="Ceriani C."/>
            <person name="Del Mar Angel L."/>
            <person name="du Plessis D."/>
            <person name="Fuchs T."/>
            <person name="Gasser K."/>
            <person name="Kramer D."/>
            <person name="Li W."/>
            <person name="Munsamy K."/>
            <person name="Piso A."/>
            <person name="Price J.L."/>
            <person name="Sonnekus B."/>
            <person name="Thomas C."/>
            <person name="van der Nest A."/>
            <person name="van Dijk A."/>
            <person name="van Heerden A."/>
            <person name="van Vuuren N."/>
            <person name="Yilmaz N."/>
            <person name="Duong T.A."/>
            <person name="van der Merwe N.A."/>
            <person name="Wingfield M.J."/>
            <person name="Wingfield B.D."/>
        </authorList>
    </citation>
    <scope>NUCLEOTIDE SEQUENCE [LARGE SCALE GENOMIC DNA]</scope>
    <source>
        <strain evidence="9 10">CMW 5346</strain>
    </source>
</reference>
<feature type="transmembrane region" description="Helical" evidence="7">
    <location>
        <begin position="62"/>
        <end position="80"/>
    </location>
</feature>
<dbReference type="PROSITE" id="PS00217">
    <property type="entry name" value="SUGAR_TRANSPORT_2"/>
    <property type="match status" value="1"/>
</dbReference>
<name>A0ABR3YGN0_9PEZI</name>
<dbReference type="InterPro" id="IPR020846">
    <property type="entry name" value="MFS_dom"/>
</dbReference>
<keyword evidence="10" id="KW-1185">Reference proteome</keyword>
<evidence type="ECO:0000256" key="5">
    <source>
        <dbReference type="ARBA" id="ARBA00022989"/>
    </source>
</evidence>
<feature type="domain" description="Major facilitator superfamily (MFS) profile" evidence="8">
    <location>
        <begin position="1"/>
        <end position="372"/>
    </location>
</feature>
<feature type="transmembrane region" description="Helical" evidence="7">
    <location>
        <begin position="218"/>
        <end position="238"/>
    </location>
</feature>
<dbReference type="PRINTS" id="PR00171">
    <property type="entry name" value="SUGRTRNSPORT"/>
</dbReference>
<evidence type="ECO:0000313" key="9">
    <source>
        <dbReference type="EMBL" id="KAL1887481.1"/>
    </source>
</evidence>
<feature type="transmembrane region" description="Helical" evidence="7">
    <location>
        <begin position="350"/>
        <end position="368"/>
    </location>
</feature>
<dbReference type="InterPro" id="IPR005829">
    <property type="entry name" value="Sugar_transporter_CS"/>
</dbReference>
<dbReference type="PANTHER" id="PTHR48022">
    <property type="entry name" value="PLASTIDIC GLUCOSE TRANSPORTER 4"/>
    <property type="match status" value="1"/>
</dbReference>
<dbReference type="PROSITE" id="PS50850">
    <property type="entry name" value="MFS"/>
    <property type="match status" value="1"/>
</dbReference>
<evidence type="ECO:0000256" key="2">
    <source>
        <dbReference type="ARBA" id="ARBA00010992"/>
    </source>
</evidence>
<dbReference type="PANTHER" id="PTHR48022:SF46">
    <property type="entry name" value="SUGAR TRANSPORTER, PUTATIVE (AFU_ORTHOLOGUE AFUA_1G11830)-RELATED"/>
    <property type="match status" value="1"/>
</dbReference>
<evidence type="ECO:0000256" key="1">
    <source>
        <dbReference type="ARBA" id="ARBA00004141"/>
    </source>
</evidence>
<dbReference type="InterPro" id="IPR005828">
    <property type="entry name" value="MFS_sugar_transport-like"/>
</dbReference>
<organism evidence="9 10">
    <name type="scientific">Sporothrix stenoceras</name>
    <dbReference type="NCBI Taxonomy" id="5173"/>
    <lineage>
        <taxon>Eukaryota</taxon>
        <taxon>Fungi</taxon>
        <taxon>Dikarya</taxon>
        <taxon>Ascomycota</taxon>
        <taxon>Pezizomycotina</taxon>
        <taxon>Sordariomycetes</taxon>
        <taxon>Sordariomycetidae</taxon>
        <taxon>Ophiostomatales</taxon>
        <taxon>Ophiostomataceae</taxon>
        <taxon>Sporothrix</taxon>
    </lineage>
</organism>
<accession>A0ABR3YGN0</accession>
<keyword evidence="5 7" id="KW-1133">Transmembrane helix</keyword>
<dbReference type="InterPro" id="IPR050360">
    <property type="entry name" value="MFS_Sugar_Transporters"/>
</dbReference>
<dbReference type="InterPro" id="IPR036259">
    <property type="entry name" value="MFS_trans_sf"/>
</dbReference>
<evidence type="ECO:0000313" key="10">
    <source>
        <dbReference type="Proteomes" id="UP001583186"/>
    </source>
</evidence>
<evidence type="ECO:0000259" key="8">
    <source>
        <dbReference type="PROSITE" id="PS50850"/>
    </source>
</evidence>
<gene>
    <name evidence="9" type="ORF">Sste5346_010180</name>
</gene>
<comment type="caution">
    <text evidence="9">The sequence shown here is derived from an EMBL/GenBank/DDBJ whole genome shotgun (WGS) entry which is preliminary data.</text>
</comment>
<dbReference type="SUPFAM" id="SSF103473">
    <property type="entry name" value="MFS general substrate transporter"/>
    <property type="match status" value="1"/>
</dbReference>
<comment type="subcellular location">
    <subcellularLocation>
        <location evidence="1">Membrane</location>
        <topology evidence="1">Multi-pass membrane protein</topology>
    </subcellularLocation>
</comment>
<dbReference type="Pfam" id="PF00083">
    <property type="entry name" value="Sugar_tr"/>
    <property type="match status" value="1"/>
</dbReference>
<dbReference type="Gene3D" id="1.20.1250.20">
    <property type="entry name" value="MFS general substrate transporter like domains"/>
    <property type="match status" value="1"/>
</dbReference>